<feature type="transmembrane region" description="Helical" evidence="3">
    <location>
        <begin position="386"/>
        <end position="407"/>
    </location>
</feature>
<feature type="transmembrane region" description="Helical" evidence="3">
    <location>
        <begin position="250"/>
        <end position="268"/>
    </location>
</feature>
<dbReference type="AlphaFoldDB" id="A0A830GLK7"/>
<keyword evidence="2" id="KW-1015">Disulfide bond</keyword>
<feature type="domain" description="LamG-like jellyroll fold" evidence="4">
    <location>
        <begin position="849"/>
        <end position="976"/>
    </location>
</feature>
<feature type="transmembrane region" description="Helical" evidence="3">
    <location>
        <begin position="171"/>
        <end position="191"/>
    </location>
</feature>
<keyword evidence="3" id="KW-0812">Transmembrane</keyword>
<dbReference type="SMART" id="SM00560">
    <property type="entry name" value="LamGL"/>
    <property type="match status" value="1"/>
</dbReference>
<proteinExistence type="predicted"/>
<protein>
    <recommendedName>
        <fullName evidence="4">LamG-like jellyroll fold domain-containing protein</fullName>
    </recommendedName>
</protein>
<evidence type="ECO:0000313" key="5">
    <source>
        <dbReference type="EMBL" id="GGN91969.1"/>
    </source>
</evidence>
<dbReference type="InterPro" id="IPR041154">
    <property type="entry name" value="AglB_P1"/>
</dbReference>
<feature type="transmembrane region" description="Helical" evidence="3">
    <location>
        <begin position="330"/>
        <end position="350"/>
    </location>
</feature>
<reference evidence="5" key="2">
    <citation type="submission" date="2020-09" db="EMBL/GenBank/DDBJ databases">
        <authorList>
            <person name="Sun Q."/>
            <person name="Ohkuma M."/>
        </authorList>
    </citation>
    <scope>NUCLEOTIDE SEQUENCE</scope>
    <source>
        <strain evidence="5">JCM 17820</strain>
    </source>
</reference>
<feature type="transmembrane region" description="Helical" evidence="3">
    <location>
        <begin position="443"/>
        <end position="468"/>
    </location>
</feature>
<reference evidence="5" key="1">
    <citation type="journal article" date="2014" name="Int. J. Syst. Evol. Microbiol.">
        <title>Complete genome sequence of Corynebacterium casei LMG S-19264T (=DSM 44701T), isolated from a smear-ripened cheese.</title>
        <authorList>
            <consortium name="US DOE Joint Genome Institute (JGI-PGF)"/>
            <person name="Walter F."/>
            <person name="Albersmeier A."/>
            <person name="Kalinowski J."/>
            <person name="Ruckert C."/>
        </authorList>
    </citation>
    <scope>NUCLEOTIDE SEQUENCE</scope>
    <source>
        <strain evidence="5">JCM 17820</strain>
    </source>
</reference>
<feature type="transmembrane region" description="Helical" evidence="3">
    <location>
        <begin position="500"/>
        <end position="517"/>
    </location>
</feature>
<evidence type="ECO:0000259" key="4">
    <source>
        <dbReference type="SMART" id="SM00560"/>
    </source>
</evidence>
<organism evidence="5 6">
    <name type="scientific">Haloarcula pellucida</name>
    <dbReference type="NCBI Taxonomy" id="1427151"/>
    <lineage>
        <taxon>Archaea</taxon>
        <taxon>Methanobacteriati</taxon>
        <taxon>Methanobacteriota</taxon>
        <taxon>Stenosarchaea group</taxon>
        <taxon>Halobacteria</taxon>
        <taxon>Halobacteriales</taxon>
        <taxon>Haloarculaceae</taxon>
        <taxon>Haloarcula</taxon>
    </lineage>
</organism>
<dbReference type="InterPro" id="IPR013320">
    <property type="entry name" value="ConA-like_dom_sf"/>
</dbReference>
<feature type="transmembrane region" description="Helical" evidence="3">
    <location>
        <begin position="197"/>
        <end position="217"/>
    </location>
</feature>
<keyword evidence="3" id="KW-0472">Membrane</keyword>
<evidence type="ECO:0000313" key="6">
    <source>
        <dbReference type="Proteomes" id="UP000605784"/>
    </source>
</evidence>
<dbReference type="Gene3D" id="2.60.120.200">
    <property type="match status" value="1"/>
</dbReference>
<keyword evidence="1" id="KW-0732">Signal</keyword>
<evidence type="ECO:0000256" key="3">
    <source>
        <dbReference type="SAM" id="Phobius"/>
    </source>
</evidence>
<keyword evidence="3" id="KW-1133">Transmembrane helix</keyword>
<gene>
    <name evidence="5" type="ORF">GCM10009030_15640</name>
</gene>
<dbReference type="SUPFAM" id="SSF49899">
    <property type="entry name" value="Concanavalin A-like lectins/glucanases"/>
    <property type="match status" value="1"/>
</dbReference>
<evidence type="ECO:0000256" key="2">
    <source>
        <dbReference type="ARBA" id="ARBA00023157"/>
    </source>
</evidence>
<feature type="transmembrane region" description="Helical" evidence="3">
    <location>
        <begin position="555"/>
        <end position="574"/>
    </location>
</feature>
<name>A0A830GLK7_9EURY</name>
<sequence length="986" mass="105851">MPDPHEETVALLEDHPEREQTIRSLLTLDAERDTWSFDEAALDSGTFGELVSRGIVEKVDGEYRIADRAATQAALDGDARPQSDGTEPQEDGLSLDISLGSVDWTLVGSLVALVGLVVLFRTAFSWSAVFRDGHVVLMGNDAYLYRDWVEHLLRADPTLGGLPQRMATHDVLMIVTAWGLAGVLGGTANAAGMALAWYPVVAAVVVGLAVYGMATVAFDRQTGLASLAVYAVTPAAVYRTALGFGDHHAFDYVWLSITLASLVVLAGQRVDWRTVTRRRVLAAAGVVVGVVAQTFAWRAGPLLLLPIGVYLVVRCAADIAAGRSPVRSNAWLLGSLAVGSVLVLGVHALLGWAEPFRALSPALLAGGAVLVASVSEVASRRDTAPGVALGAEFVGGIALFGLAFVVFQPVQVAFSDGLRYFQTYGQSDIAETLSLFSTQNGGLIAPFLFFGFAFFFGIGALVAASVWVSRTDRPSILCLVTYGWCFVVAAAVQLRFAAQLAIPLSVFTGVAFVYIATRIDLLPEPEWLSVQGDGRPTITDTDATKTTLTLPDSRTLLNLGLLFLLVGGVGFVQAPVKTTQLAVEDATYDAAVGTDTVAEQQARSWPENYVFSQWGRNRVYNYFVSGHAESYSYARENYGAFVSSTAPESWYRTLASNSTGFVVVQPQPAITESATVQSRLWDRWGSRGNGTDGVGHYQAVYANDQRKVFQLVPGARLTGTSTPNTTVDLQTTVELDERQFQYTRRVETNRYGEYGVTVPYSGTYSVQNRTRTVSDAAVENGSTIGPYVAHYSFDDRRGDVVTDAVGGTTGTIQGAEWVDGPRGSALAFDADSNDTVLVDDSAGQLQGAEQFTICTRAKPDDSTAARQDVVNVGGFDALIAWGGQAGWEVYFRNQTGSYSLMATSDQPTGWTDVCGRYDGSTLELWIDGDLVAERPATGTVGDQGGTTSIGSFSNNDRFFDGTVDDVRIYRSALEPSQIRNLTTRDD</sequence>
<dbReference type="Gene3D" id="2.60.40.3390">
    <property type="match status" value="1"/>
</dbReference>
<dbReference type="EMBL" id="BMOU01000002">
    <property type="protein sequence ID" value="GGN91969.1"/>
    <property type="molecule type" value="Genomic_DNA"/>
</dbReference>
<accession>A0A830GLK7</accession>
<dbReference type="Pfam" id="PF18079">
    <property type="entry name" value="AglB_L1"/>
    <property type="match status" value="1"/>
</dbReference>
<dbReference type="RefSeq" id="WP_188996179.1">
    <property type="nucleotide sequence ID" value="NZ_BMOU01000002.1"/>
</dbReference>
<feature type="transmembrane region" description="Helical" evidence="3">
    <location>
        <begin position="356"/>
        <end position="374"/>
    </location>
</feature>
<comment type="caution">
    <text evidence="5">The sequence shown here is derived from an EMBL/GenBank/DDBJ whole genome shotgun (WGS) entry which is preliminary data.</text>
</comment>
<feature type="transmembrane region" description="Helical" evidence="3">
    <location>
        <begin position="224"/>
        <end position="244"/>
    </location>
</feature>
<dbReference type="Pfam" id="PF13385">
    <property type="entry name" value="Laminin_G_3"/>
    <property type="match status" value="1"/>
</dbReference>
<dbReference type="InterPro" id="IPR006558">
    <property type="entry name" value="LamG-like"/>
</dbReference>
<feature type="transmembrane region" description="Helical" evidence="3">
    <location>
        <begin position="303"/>
        <end position="321"/>
    </location>
</feature>
<evidence type="ECO:0000256" key="1">
    <source>
        <dbReference type="ARBA" id="ARBA00022729"/>
    </source>
</evidence>
<feature type="transmembrane region" description="Helical" evidence="3">
    <location>
        <begin position="280"/>
        <end position="297"/>
    </location>
</feature>
<feature type="transmembrane region" description="Helical" evidence="3">
    <location>
        <begin position="104"/>
        <end position="124"/>
    </location>
</feature>
<feature type="transmembrane region" description="Helical" evidence="3">
    <location>
        <begin position="475"/>
        <end position="494"/>
    </location>
</feature>
<keyword evidence="6" id="KW-1185">Reference proteome</keyword>
<dbReference type="Proteomes" id="UP000605784">
    <property type="component" value="Unassembled WGS sequence"/>
</dbReference>